<dbReference type="GO" id="GO:0008234">
    <property type="term" value="F:cysteine-type peptidase activity"/>
    <property type="evidence" value="ECO:0007669"/>
    <property type="project" value="InterPro"/>
</dbReference>
<evidence type="ECO:0000256" key="1">
    <source>
        <dbReference type="ARBA" id="ARBA00005234"/>
    </source>
</evidence>
<dbReference type="InterPro" id="IPR003653">
    <property type="entry name" value="Peptidase_C48_C"/>
</dbReference>
<keyword evidence="2" id="KW-0645">Protease</keyword>
<reference evidence="5" key="1">
    <citation type="submission" date="2022-08" db="EMBL/GenBank/DDBJ databases">
        <authorList>
            <person name="Marques A."/>
        </authorList>
    </citation>
    <scope>NUCLEOTIDE SEQUENCE</scope>
    <source>
        <strain evidence="5">RhyPub2mFocal</strain>
        <tissue evidence="5">Leaves</tissue>
    </source>
</reference>
<dbReference type="PROSITE" id="PS50600">
    <property type="entry name" value="ULP_PROTEASE"/>
    <property type="match status" value="1"/>
</dbReference>
<dbReference type="AlphaFoldDB" id="A0AAV8F4N1"/>
<accession>A0AAV8F4N1</accession>
<feature type="domain" description="Ubiquitin-like protease family profile" evidence="4">
    <location>
        <begin position="1"/>
        <end position="122"/>
    </location>
</feature>
<evidence type="ECO:0000256" key="2">
    <source>
        <dbReference type="ARBA" id="ARBA00022670"/>
    </source>
</evidence>
<evidence type="ECO:0000313" key="6">
    <source>
        <dbReference type="Proteomes" id="UP001140206"/>
    </source>
</evidence>
<sequence length="164" mass="19467">MDRTWMYSSNRCSSTFLRGLEEFMVCAKENLKMKEDDKIFHWVLLVINVEKRTVQIADSIERKNPKILIKGFITQIYKRYLMENEKYNARTRTTFDWYKIQCPIQKGCTECGYFTMLAMKNVLSYWIAIQEIPHMIDPVGVPYNKEMIDGVVTEVMDFMQGVLF</sequence>
<evidence type="ECO:0000256" key="3">
    <source>
        <dbReference type="ARBA" id="ARBA00022801"/>
    </source>
</evidence>
<organism evidence="5 6">
    <name type="scientific">Rhynchospora pubera</name>
    <dbReference type="NCBI Taxonomy" id="906938"/>
    <lineage>
        <taxon>Eukaryota</taxon>
        <taxon>Viridiplantae</taxon>
        <taxon>Streptophyta</taxon>
        <taxon>Embryophyta</taxon>
        <taxon>Tracheophyta</taxon>
        <taxon>Spermatophyta</taxon>
        <taxon>Magnoliopsida</taxon>
        <taxon>Liliopsida</taxon>
        <taxon>Poales</taxon>
        <taxon>Cyperaceae</taxon>
        <taxon>Cyperoideae</taxon>
        <taxon>Rhynchosporeae</taxon>
        <taxon>Rhynchospora</taxon>
    </lineage>
</organism>
<comment type="similarity">
    <text evidence="1">Belongs to the peptidase C48 family.</text>
</comment>
<dbReference type="EMBL" id="JAMFTS010000002">
    <property type="protein sequence ID" value="KAJ4785598.1"/>
    <property type="molecule type" value="Genomic_DNA"/>
</dbReference>
<keyword evidence="6" id="KW-1185">Reference proteome</keyword>
<dbReference type="GO" id="GO:0006508">
    <property type="term" value="P:proteolysis"/>
    <property type="evidence" value="ECO:0007669"/>
    <property type="project" value="UniProtKB-KW"/>
</dbReference>
<comment type="caution">
    <text evidence="5">The sequence shown here is derived from an EMBL/GenBank/DDBJ whole genome shotgun (WGS) entry which is preliminary data.</text>
</comment>
<proteinExistence type="inferred from homology"/>
<dbReference type="SUPFAM" id="SSF54001">
    <property type="entry name" value="Cysteine proteinases"/>
    <property type="match status" value="1"/>
</dbReference>
<protein>
    <recommendedName>
        <fullName evidence="4">Ubiquitin-like protease family profile domain-containing protein</fullName>
    </recommendedName>
</protein>
<gene>
    <name evidence="5" type="ORF">LUZ62_036844</name>
</gene>
<dbReference type="Proteomes" id="UP001140206">
    <property type="component" value="Chromosome 2"/>
</dbReference>
<name>A0AAV8F4N1_9POAL</name>
<keyword evidence="3" id="KW-0378">Hydrolase</keyword>
<evidence type="ECO:0000259" key="4">
    <source>
        <dbReference type="PROSITE" id="PS50600"/>
    </source>
</evidence>
<dbReference type="Gene3D" id="3.40.395.10">
    <property type="entry name" value="Adenoviral Proteinase, Chain A"/>
    <property type="match status" value="1"/>
</dbReference>
<evidence type="ECO:0000313" key="5">
    <source>
        <dbReference type="EMBL" id="KAJ4785598.1"/>
    </source>
</evidence>
<dbReference type="InterPro" id="IPR038765">
    <property type="entry name" value="Papain-like_cys_pep_sf"/>
</dbReference>
<dbReference type="Pfam" id="PF02902">
    <property type="entry name" value="Peptidase_C48"/>
    <property type="match status" value="1"/>
</dbReference>